<feature type="transmembrane region" description="Helical" evidence="1">
    <location>
        <begin position="441"/>
        <end position="464"/>
    </location>
</feature>
<dbReference type="Proteomes" id="UP001065174">
    <property type="component" value="Chromosome"/>
</dbReference>
<accession>A0ABY6CKL1</accession>
<keyword evidence="1" id="KW-0472">Membrane</keyword>
<feature type="transmembrane region" description="Helical" evidence="1">
    <location>
        <begin position="789"/>
        <end position="807"/>
    </location>
</feature>
<feature type="transmembrane region" description="Helical" evidence="1">
    <location>
        <begin position="97"/>
        <end position="118"/>
    </location>
</feature>
<feature type="transmembrane region" description="Helical" evidence="1">
    <location>
        <begin position="196"/>
        <end position="215"/>
    </location>
</feature>
<feature type="transmembrane region" description="Helical" evidence="1">
    <location>
        <begin position="227"/>
        <end position="246"/>
    </location>
</feature>
<evidence type="ECO:0000256" key="1">
    <source>
        <dbReference type="SAM" id="Phobius"/>
    </source>
</evidence>
<dbReference type="RefSeq" id="WP_262308505.1">
    <property type="nucleotide sequence ID" value="NZ_CP106679.1"/>
</dbReference>
<feature type="transmembrane region" description="Helical" evidence="1">
    <location>
        <begin position="343"/>
        <end position="362"/>
    </location>
</feature>
<protein>
    <submittedName>
        <fullName evidence="2">YfhO family protein</fullName>
    </submittedName>
</protein>
<dbReference type="InterPro" id="IPR018580">
    <property type="entry name" value="Uncharacterised_YfhO"/>
</dbReference>
<evidence type="ECO:0000313" key="2">
    <source>
        <dbReference type="EMBL" id="UXP31061.1"/>
    </source>
</evidence>
<feature type="transmembrane region" description="Helical" evidence="1">
    <location>
        <begin position="520"/>
        <end position="537"/>
    </location>
</feature>
<feature type="transmembrane region" description="Helical" evidence="1">
    <location>
        <begin position="152"/>
        <end position="169"/>
    </location>
</feature>
<feature type="transmembrane region" description="Helical" evidence="1">
    <location>
        <begin position="406"/>
        <end position="429"/>
    </location>
</feature>
<gene>
    <name evidence="2" type="ORF">N6H18_11940</name>
</gene>
<feature type="transmembrane region" description="Helical" evidence="1">
    <location>
        <begin position="12"/>
        <end position="33"/>
    </location>
</feature>
<feature type="transmembrane region" description="Helical" evidence="1">
    <location>
        <begin position="495"/>
        <end position="513"/>
    </location>
</feature>
<reference evidence="2" key="1">
    <citation type="submission" date="2022-09" db="EMBL/GenBank/DDBJ databases">
        <title>Comparative genomics and taxonomic characterization of three novel marine species of genus Reichenbachiella exhibiting antioxidant and polysaccharide degradation activities.</title>
        <authorList>
            <person name="Muhammad N."/>
            <person name="Lee Y.-J."/>
            <person name="Ko J."/>
            <person name="Kim S.-G."/>
        </authorList>
    </citation>
    <scope>NUCLEOTIDE SEQUENCE</scope>
    <source>
        <strain evidence="2">BKB1-1</strain>
    </source>
</reference>
<organism evidence="2 3">
    <name type="scientific">Reichenbachiella agarivorans</name>
    <dbReference type="NCBI Taxonomy" id="2979464"/>
    <lineage>
        <taxon>Bacteria</taxon>
        <taxon>Pseudomonadati</taxon>
        <taxon>Bacteroidota</taxon>
        <taxon>Cytophagia</taxon>
        <taxon>Cytophagales</taxon>
        <taxon>Reichenbachiellaceae</taxon>
        <taxon>Reichenbachiella</taxon>
    </lineage>
</organism>
<dbReference type="Pfam" id="PF09586">
    <property type="entry name" value="YfhO"/>
    <property type="match status" value="1"/>
</dbReference>
<dbReference type="PANTHER" id="PTHR38454:SF1">
    <property type="entry name" value="INTEGRAL MEMBRANE PROTEIN"/>
    <property type="match status" value="1"/>
</dbReference>
<proteinExistence type="predicted"/>
<feature type="transmembrane region" description="Helical" evidence="1">
    <location>
        <begin position="125"/>
        <end position="146"/>
    </location>
</feature>
<feature type="transmembrane region" description="Helical" evidence="1">
    <location>
        <begin position="369"/>
        <end position="386"/>
    </location>
</feature>
<keyword evidence="1" id="KW-1133">Transmembrane helix</keyword>
<dbReference type="PANTHER" id="PTHR38454">
    <property type="entry name" value="INTEGRAL MEMBRANE PROTEIN-RELATED"/>
    <property type="match status" value="1"/>
</dbReference>
<keyword evidence="1" id="KW-0812">Transmembrane</keyword>
<dbReference type="EMBL" id="CP106679">
    <property type="protein sequence ID" value="UXP31061.1"/>
    <property type="molecule type" value="Genomic_DNA"/>
</dbReference>
<name>A0ABY6CKL1_9BACT</name>
<evidence type="ECO:0000313" key="3">
    <source>
        <dbReference type="Proteomes" id="UP001065174"/>
    </source>
</evidence>
<sequence>MKNFEPKKDLYPHLIAVFVFLIVTVVFYSPVFFENKELPQHDILQWKGSAQELAAHREQTGEEGLWTNSMFGGMPGYLVNVEFSGELTKNIQRLLSLYLPHPTGIILVAFISCYIMLLSFGVRSWIAIAGALAFGLTSFNIISIGAGHNAKVSAVAYMPLVLAGVHAAFTNRKFLGFILTALGLALQLRVNHLQITYYLLLMVLVYGLFELIQSIKAKTLPEFAKTVSVLVAAVLIAVGANFGKLWTTIEYGTYTMRGKSELTVDGVDAKSGLEKDYAFQYSNGIFEPLVMFIPNFFGGTSQQNLGKNSNLEQALKKQGANRQQIQQQVQAAPAYWGDQPLTAPYYAGAIVVFLFVLSLLVLDRKYTMWLWVLVLVSIVLSWGKNFESFNYLVFDYLPGYNKFRSVTFVIIIAVFSMILSGFVGLEKVLSSTWDKTLQKKFMIAIGIVGGFALLAAVLAGMGSYRGAIDERLASYPAWFLDALRADRASLLRVDAFRSLFFVLAAAAVIWFFAKNKLSKPLAYTLIIALVLIDMFGVDKRYLNGDNFVAATRSDFIASDADKRILKDTDPNYRVLNLMNPFNDAETSYFHKSVGGYHGAKMRRYQDLIEASISPEIAGVIENLQAGEFDFKDAEVLNMLNTKYLKAGETANAVIPNPAANGNAWFVRDVVEVNNTDDELMAMASIDSKLEAVVNVEEFVLGELGYDSTAQVNLTSYAPNKLTYQSNSDQSGLVVFSEIYYPKGWSATIDGQASEILRANYVLRALKVPSGSHEIVFEFRPQSYYTGNTVTWIFNVILVLSCVAYVVVSVRRQ</sequence>
<keyword evidence="3" id="KW-1185">Reference proteome</keyword>